<organism evidence="2 3">
    <name type="scientific">Hyphomicrobium denitrificans 1NES1</name>
    <dbReference type="NCBI Taxonomy" id="670307"/>
    <lineage>
        <taxon>Bacteria</taxon>
        <taxon>Pseudomonadati</taxon>
        <taxon>Pseudomonadota</taxon>
        <taxon>Alphaproteobacteria</taxon>
        <taxon>Hyphomicrobiales</taxon>
        <taxon>Hyphomicrobiaceae</taxon>
        <taxon>Hyphomicrobium</taxon>
    </lineage>
</organism>
<dbReference type="AlphaFoldDB" id="N0BD56"/>
<dbReference type="KEGG" id="hdt:HYPDE_33893"/>
<protein>
    <submittedName>
        <fullName evidence="2">Uncharacterized protein</fullName>
    </submittedName>
</protein>
<evidence type="ECO:0000313" key="3">
    <source>
        <dbReference type="Proteomes" id="UP000005952"/>
    </source>
</evidence>
<feature type="region of interest" description="Disordered" evidence="1">
    <location>
        <begin position="1"/>
        <end position="20"/>
    </location>
</feature>
<proteinExistence type="predicted"/>
<evidence type="ECO:0000256" key="1">
    <source>
        <dbReference type="SAM" id="MobiDB-lite"/>
    </source>
</evidence>
<dbReference type="HOGENOM" id="CLU_2843936_0_0_5"/>
<accession>N0BD56</accession>
<name>N0BD56_9HYPH</name>
<dbReference type="EMBL" id="CP005587">
    <property type="protein sequence ID" value="AGK58451.1"/>
    <property type="molecule type" value="Genomic_DNA"/>
</dbReference>
<dbReference type="STRING" id="670307.HYPDE_33893"/>
<reference evidence="2 3" key="1">
    <citation type="journal article" date="2013" name="Genome Announc.">
        <title>Genome sequences for three denitrifying bacterial strains isolated from a uranium- and nitrate-contaminated subsurface environment.</title>
        <authorList>
            <person name="Venkatramanan R."/>
            <person name="Prakash O."/>
            <person name="Woyke T."/>
            <person name="Chain P."/>
            <person name="Goodwin L.A."/>
            <person name="Watson D."/>
            <person name="Brooks S."/>
            <person name="Kostka J.E."/>
            <person name="Green S.J."/>
        </authorList>
    </citation>
    <scope>NUCLEOTIDE SEQUENCE [LARGE SCALE GENOMIC DNA]</scope>
    <source>
        <strain evidence="2 3">1NES1</strain>
    </source>
</reference>
<sequence length="65" mass="6942">MPVHGYPLAPRLAGSRRPSDRLPNLCRMNLPMAVVHTPGAALPVVALKVTSSLRFQVEGRPTAVA</sequence>
<keyword evidence="3" id="KW-1185">Reference proteome</keyword>
<evidence type="ECO:0000313" key="2">
    <source>
        <dbReference type="EMBL" id="AGK58451.1"/>
    </source>
</evidence>
<gene>
    <name evidence="2" type="ORF">HYPDE_33893</name>
</gene>
<dbReference type="Proteomes" id="UP000005952">
    <property type="component" value="Chromosome"/>
</dbReference>